<dbReference type="Pfam" id="PF08005">
    <property type="entry name" value="PHR"/>
    <property type="match status" value="1"/>
</dbReference>
<name>A0A6J8AXX2_MYTCO</name>
<dbReference type="Proteomes" id="UP000507470">
    <property type="component" value="Unassembled WGS sequence"/>
</dbReference>
<dbReference type="Gene3D" id="2.60.120.820">
    <property type="entry name" value="PHR domain"/>
    <property type="match status" value="1"/>
</dbReference>
<dbReference type="EMBL" id="CACVKT020002154">
    <property type="protein sequence ID" value="CAC5375617.1"/>
    <property type="molecule type" value="Genomic_DNA"/>
</dbReference>
<reference evidence="2 3" key="1">
    <citation type="submission" date="2020-06" db="EMBL/GenBank/DDBJ databases">
        <authorList>
            <person name="Li R."/>
            <person name="Bekaert M."/>
        </authorList>
    </citation>
    <scope>NUCLEOTIDE SEQUENCE [LARGE SCALE GENOMIC DNA]</scope>
    <source>
        <strain evidence="3">wild</strain>
    </source>
</reference>
<evidence type="ECO:0000313" key="3">
    <source>
        <dbReference type="Proteomes" id="UP000507470"/>
    </source>
</evidence>
<gene>
    <name evidence="2" type="ORF">MCOR_12566</name>
</gene>
<keyword evidence="3" id="KW-1185">Reference proteome</keyword>
<proteinExistence type="predicted"/>
<sequence>MPVSERTLYRLKLHRAIDNCWRKTNQIDALGIRVDKPIWFKGVIIYGGYGTQSVSHSPCYIFNSTSAISLLNSAGEKCYEKNAPIYSMESSKTQDVYINNPFQLNANTSYTLLVKNVNFTSYFGKDCKTTCTSNGVTVTFSNSPICTTGTNTNKGQIAGLLFSI</sequence>
<evidence type="ECO:0000313" key="2">
    <source>
        <dbReference type="EMBL" id="CAC5375617.1"/>
    </source>
</evidence>
<dbReference type="AlphaFoldDB" id="A0A6J8AXX2"/>
<accession>A0A6J8AXX2</accession>
<organism evidence="2 3">
    <name type="scientific">Mytilus coruscus</name>
    <name type="common">Sea mussel</name>
    <dbReference type="NCBI Taxonomy" id="42192"/>
    <lineage>
        <taxon>Eukaryota</taxon>
        <taxon>Metazoa</taxon>
        <taxon>Spiralia</taxon>
        <taxon>Lophotrochozoa</taxon>
        <taxon>Mollusca</taxon>
        <taxon>Bivalvia</taxon>
        <taxon>Autobranchia</taxon>
        <taxon>Pteriomorphia</taxon>
        <taxon>Mytilida</taxon>
        <taxon>Mytiloidea</taxon>
        <taxon>Mytilidae</taxon>
        <taxon>Mytilinae</taxon>
        <taxon>Mytilus</taxon>
    </lineage>
</organism>
<dbReference type="OrthoDB" id="45365at2759"/>
<feature type="domain" description="PHR" evidence="1">
    <location>
        <begin position="18"/>
        <end position="162"/>
    </location>
</feature>
<evidence type="ECO:0000259" key="1">
    <source>
        <dbReference type="Pfam" id="PF08005"/>
    </source>
</evidence>
<dbReference type="InterPro" id="IPR038648">
    <property type="entry name" value="PHR_sf"/>
</dbReference>
<dbReference type="InterPro" id="IPR012983">
    <property type="entry name" value="PHR"/>
</dbReference>
<protein>
    <recommendedName>
        <fullName evidence="1">PHR domain-containing protein</fullName>
    </recommendedName>
</protein>